<dbReference type="Pfam" id="PF01663">
    <property type="entry name" value="Phosphodiest"/>
    <property type="match status" value="1"/>
</dbReference>
<gene>
    <name evidence="2" type="ORF">ACFSR5_16270</name>
</gene>
<evidence type="ECO:0000256" key="1">
    <source>
        <dbReference type="SAM" id="SignalP"/>
    </source>
</evidence>
<dbReference type="Gene3D" id="3.40.720.10">
    <property type="entry name" value="Alkaline Phosphatase, subunit A"/>
    <property type="match status" value="1"/>
</dbReference>
<dbReference type="InterPro" id="IPR017850">
    <property type="entry name" value="Alkaline_phosphatase_core_sf"/>
</dbReference>
<reference evidence="3" key="1">
    <citation type="journal article" date="2019" name="Int. J. Syst. Evol. Microbiol.">
        <title>The Global Catalogue of Microorganisms (GCM) 10K type strain sequencing project: providing services to taxonomists for standard genome sequencing and annotation.</title>
        <authorList>
            <consortium name="The Broad Institute Genomics Platform"/>
            <consortium name="The Broad Institute Genome Sequencing Center for Infectious Disease"/>
            <person name="Wu L."/>
            <person name="Ma J."/>
        </authorList>
    </citation>
    <scope>NUCLEOTIDE SEQUENCE [LARGE SCALE GENOMIC DNA]</scope>
    <source>
        <strain evidence="3">KCTC 42662</strain>
    </source>
</reference>
<dbReference type="RefSeq" id="WP_380905523.1">
    <property type="nucleotide sequence ID" value="NZ_JBHUEG010000012.1"/>
</dbReference>
<dbReference type="SUPFAM" id="SSF53649">
    <property type="entry name" value="Alkaline phosphatase-like"/>
    <property type="match status" value="1"/>
</dbReference>
<evidence type="ECO:0000313" key="3">
    <source>
        <dbReference type="Proteomes" id="UP001597545"/>
    </source>
</evidence>
<dbReference type="InterPro" id="IPR013320">
    <property type="entry name" value="ConA-like_dom_sf"/>
</dbReference>
<sequence>MNILNKVIGCLLFGVVLTATSCTKYADPAPTFEEYEQPEDTTLVDRKVLIISIDGLVGAELKKEVPPTIASLLENSKFSFESIADENTSDPASWASMMTGVSSNRHHITSESYIPDPDPNDPHGTEEFFPSVFYRVTEQNPRLNTIAITQNVGLANVLLMDASESIIAESDETAKGSAVARLKSTDPDLMLLQFTSVLEAGKSGGFSIENPTYKAAISDVDGYISEVLGALKERPTYAKEEWLLIVTSNHGGLENGYGGASFQERNTFTLYHYPSFSKQELIADIFVAPRFYGYDVNNASAENVMRGRNTSVPSEETNYNIARTGELTVEAKIKVNKNASGNYSYSWPPFLSKVAARSGTTAGWSFFRSGNNVNFFVADGNVKIEIGGGPLGVDEIWSHFTGVFARVNGVPTAKFYVNGTLVATGTEPTLNIGAVSSTSPLTFGFQQEVFSSAYLDFYMADVHIWNVALSDQEVLENSRRIGVAEDHPRRANLVGYWTLDDGGAVFKNKVIGMPDIPVWGKANYNVFGNNLPYVDPEKSILLKSQDIMPQALYWLNITIRDNWGLEGQSFLKNFELEFLK</sequence>
<name>A0ABW5KLR4_9SPHI</name>
<dbReference type="InterPro" id="IPR002591">
    <property type="entry name" value="Phosphodiest/P_Trfase"/>
</dbReference>
<comment type="caution">
    <text evidence="2">The sequence shown here is derived from an EMBL/GenBank/DDBJ whole genome shotgun (WGS) entry which is preliminary data.</text>
</comment>
<dbReference type="Proteomes" id="UP001597545">
    <property type="component" value="Unassembled WGS sequence"/>
</dbReference>
<accession>A0ABW5KLR4</accession>
<dbReference type="PROSITE" id="PS51257">
    <property type="entry name" value="PROKAR_LIPOPROTEIN"/>
    <property type="match status" value="1"/>
</dbReference>
<dbReference type="EMBL" id="JBHULR010000015">
    <property type="protein sequence ID" value="MFD2549204.1"/>
    <property type="molecule type" value="Genomic_DNA"/>
</dbReference>
<feature type="signal peptide" evidence="1">
    <location>
        <begin position="1"/>
        <end position="26"/>
    </location>
</feature>
<dbReference type="Pfam" id="PF13385">
    <property type="entry name" value="Laminin_G_3"/>
    <property type="match status" value="1"/>
</dbReference>
<feature type="chain" id="PRO_5047227301" evidence="1">
    <location>
        <begin position="27"/>
        <end position="580"/>
    </location>
</feature>
<proteinExistence type="predicted"/>
<keyword evidence="3" id="KW-1185">Reference proteome</keyword>
<organism evidence="2 3">
    <name type="scientific">Sphingobacterium suaedae</name>
    <dbReference type="NCBI Taxonomy" id="1686402"/>
    <lineage>
        <taxon>Bacteria</taxon>
        <taxon>Pseudomonadati</taxon>
        <taxon>Bacteroidota</taxon>
        <taxon>Sphingobacteriia</taxon>
        <taxon>Sphingobacteriales</taxon>
        <taxon>Sphingobacteriaceae</taxon>
        <taxon>Sphingobacterium</taxon>
    </lineage>
</organism>
<dbReference type="Gene3D" id="2.60.120.200">
    <property type="match status" value="1"/>
</dbReference>
<dbReference type="SUPFAM" id="SSF49899">
    <property type="entry name" value="Concanavalin A-like lectins/glucanases"/>
    <property type="match status" value="1"/>
</dbReference>
<protein>
    <submittedName>
        <fullName evidence="2">LamG-like jellyroll fold domain-containing protein</fullName>
    </submittedName>
</protein>
<keyword evidence="1" id="KW-0732">Signal</keyword>
<evidence type="ECO:0000313" key="2">
    <source>
        <dbReference type="EMBL" id="MFD2549204.1"/>
    </source>
</evidence>